<dbReference type="InterPro" id="IPR003661">
    <property type="entry name" value="HisK_dim/P_dom"/>
</dbReference>
<comment type="subcellular location">
    <subcellularLocation>
        <location evidence="2">Cell membrane</location>
        <topology evidence="2">Multi-pass membrane protein</topology>
    </subcellularLocation>
</comment>
<proteinExistence type="predicted"/>
<feature type="transmembrane region" description="Helical" evidence="11">
    <location>
        <begin position="29"/>
        <end position="55"/>
    </location>
</feature>
<dbReference type="PANTHER" id="PTHR44936">
    <property type="entry name" value="SENSOR PROTEIN CREC"/>
    <property type="match status" value="1"/>
</dbReference>
<dbReference type="RefSeq" id="WP_408159198.1">
    <property type="nucleotide sequence ID" value="NZ_JAQQFM010000007.1"/>
</dbReference>
<evidence type="ECO:0000313" key="14">
    <source>
        <dbReference type="Proteomes" id="UP001629246"/>
    </source>
</evidence>
<protein>
    <recommendedName>
        <fullName evidence="3">histidine kinase</fullName>
        <ecNumber evidence="3">2.7.13.3</ecNumber>
    </recommendedName>
</protein>
<dbReference type="PROSITE" id="PS50109">
    <property type="entry name" value="HIS_KIN"/>
    <property type="match status" value="1"/>
</dbReference>
<dbReference type="Proteomes" id="UP001629246">
    <property type="component" value="Unassembled WGS sequence"/>
</dbReference>
<feature type="transmembrane region" description="Helical" evidence="11">
    <location>
        <begin position="134"/>
        <end position="156"/>
    </location>
</feature>
<dbReference type="InterPro" id="IPR005467">
    <property type="entry name" value="His_kinase_dom"/>
</dbReference>
<dbReference type="Gene3D" id="1.10.287.130">
    <property type="match status" value="1"/>
</dbReference>
<evidence type="ECO:0000256" key="3">
    <source>
        <dbReference type="ARBA" id="ARBA00012438"/>
    </source>
</evidence>
<comment type="caution">
    <text evidence="13">The sequence shown here is derived from an EMBL/GenBank/DDBJ whole genome shotgun (WGS) entry which is preliminary data.</text>
</comment>
<keyword evidence="11" id="KW-0812">Transmembrane</keyword>
<dbReference type="InterPro" id="IPR036890">
    <property type="entry name" value="HATPase_C_sf"/>
</dbReference>
<dbReference type="SMART" id="SM00387">
    <property type="entry name" value="HATPase_c"/>
    <property type="match status" value="1"/>
</dbReference>
<keyword evidence="6" id="KW-0808">Transferase</keyword>
<evidence type="ECO:0000256" key="2">
    <source>
        <dbReference type="ARBA" id="ARBA00004651"/>
    </source>
</evidence>
<keyword evidence="14" id="KW-1185">Reference proteome</keyword>
<evidence type="ECO:0000256" key="4">
    <source>
        <dbReference type="ARBA" id="ARBA00022475"/>
    </source>
</evidence>
<keyword evidence="4" id="KW-1003">Cell membrane</keyword>
<keyword evidence="9 13" id="KW-0067">ATP-binding</keyword>
<dbReference type="PANTHER" id="PTHR44936:SF10">
    <property type="entry name" value="SENSOR PROTEIN RSTB"/>
    <property type="match status" value="1"/>
</dbReference>
<accession>A0ABW9ACQ3</accession>
<feature type="region of interest" description="Disordered" evidence="10">
    <location>
        <begin position="1"/>
        <end position="20"/>
    </location>
</feature>
<evidence type="ECO:0000256" key="7">
    <source>
        <dbReference type="ARBA" id="ARBA00022741"/>
    </source>
</evidence>
<dbReference type="GO" id="GO:0005524">
    <property type="term" value="F:ATP binding"/>
    <property type="evidence" value="ECO:0007669"/>
    <property type="project" value="UniProtKB-KW"/>
</dbReference>
<dbReference type="CDD" id="cd00082">
    <property type="entry name" value="HisKA"/>
    <property type="match status" value="1"/>
</dbReference>
<dbReference type="InterPro" id="IPR036097">
    <property type="entry name" value="HisK_dim/P_sf"/>
</dbReference>
<feature type="transmembrane region" description="Helical" evidence="11">
    <location>
        <begin position="61"/>
        <end position="81"/>
    </location>
</feature>
<feature type="transmembrane region" description="Helical" evidence="11">
    <location>
        <begin position="93"/>
        <end position="114"/>
    </location>
</feature>
<evidence type="ECO:0000256" key="10">
    <source>
        <dbReference type="SAM" id="MobiDB-lite"/>
    </source>
</evidence>
<keyword evidence="8" id="KW-0418">Kinase</keyword>
<evidence type="ECO:0000256" key="9">
    <source>
        <dbReference type="ARBA" id="ARBA00022840"/>
    </source>
</evidence>
<feature type="transmembrane region" description="Helical" evidence="11">
    <location>
        <begin position="168"/>
        <end position="190"/>
    </location>
</feature>
<dbReference type="PRINTS" id="PR00344">
    <property type="entry name" value="BCTRLSENSOR"/>
</dbReference>
<dbReference type="SUPFAM" id="SSF55874">
    <property type="entry name" value="ATPase domain of HSP90 chaperone/DNA topoisomerase II/histidine kinase"/>
    <property type="match status" value="1"/>
</dbReference>
<feature type="compositionally biased region" description="Polar residues" evidence="10">
    <location>
        <begin position="8"/>
        <end position="20"/>
    </location>
</feature>
<dbReference type="Pfam" id="PF02518">
    <property type="entry name" value="HATPase_c"/>
    <property type="match status" value="1"/>
</dbReference>
<dbReference type="InterPro" id="IPR004358">
    <property type="entry name" value="Sig_transdc_His_kin-like_C"/>
</dbReference>
<keyword evidence="11" id="KW-1133">Transmembrane helix</keyword>
<evidence type="ECO:0000256" key="8">
    <source>
        <dbReference type="ARBA" id="ARBA00022777"/>
    </source>
</evidence>
<name>A0ABW9ACQ3_9BURK</name>
<evidence type="ECO:0000256" key="1">
    <source>
        <dbReference type="ARBA" id="ARBA00000085"/>
    </source>
</evidence>
<dbReference type="SUPFAM" id="SSF47384">
    <property type="entry name" value="Homodimeric domain of signal transducing histidine kinase"/>
    <property type="match status" value="1"/>
</dbReference>
<dbReference type="Gene3D" id="3.30.565.10">
    <property type="entry name" value="Histidine kinase-like ATPase, C-terminal domain"/>
    <property type="match status" value="1"/>
</dbReference>
<gene>
    <name evidence="13" type="ORF">PQR62_17105</name>
</gene>
<keyword evidence="11" id="KW-0472">Membrane</keyword>
<evidence type="ECO:0000256" key="6">
    <source>
        <dbReference type="ARBA" id="ARBA00022679"/>
    </source>
</evidence>
<dbReference type="InterPro" id="IPR003594">
    <property type="entry name" value="HATPase_dom"/>
</dbReference>
<feature type="domain" description="Histidine kinase" evidence="12">
    <location>
        <begin position="226"/>
        <end position="452"/>
    </location>
</feature>
<dbReference type="EMBL" id="JAQQFM010000007">
    <property type="protein sequence ID" value="MFL9925999.1"/>
    <property type="molecule type" value="Genomic_DNA"/>
</dbReference>
<evidence type="ECO:0000256" key="11">
    <source>
        <dbReference type="SAM" id="Phobius"/>
    </source>
</evidence>
<evidence type="ECO:0000313" key="13">
    <source>
        <dbReference type="EMBL" id="MFL9925999.1"/>
    </source>
</evidence>
<keyword evidence="5" id="KW-0597">Phosphoprotein</keyword>
<evidence type="ECO:0000256" key="5">
    <source>
        <dbReference type="ARBA" id="ARBA00022553"/>
    </source>
</evidence>
<sequence>MPEGYNRAMSSSPPQAVSKSLRPSSQHHLLLRLFWMRCAAVLGQLLVISGARIWMHIDLPLPTLAGIVLLQVLVNGATWWRAQLSMPVREPELFAQLLIDLGLLSALLYFSGGATNPFVSFYLPALAVAAASLSWRYASALTVCALLAYSALVYVYEPLHIHDEMQAMAYHLVGMWVNFAVSALLITWFVTRIAATLRDRDQRLAQAREQHLQNQRIVALGTQAASAAHELNTPLATVAVIAGELRRDARNNPALAAYAEDLRLIEEQIAICKRALDGMGANKSDSSGLTARIWFRQFADGWRLRHPSVQIDVDLGVVLSRGPGADLVLEHDQELAQILVTLLDNAAQALQRRGSGALRLSLDIDIDKRSETHRRLKVDGAILRMQVSDEGDGVAADLLAQLGQGPVQGKSGGKGIGLMLAFSSVAQFGGKLLLDSSPQRGTRAQVLIPLAALTGAGAKAGHLNEPTLETTQT</sequence>
<comment type="catalytic activity">
    <reaction evidence="1">
        <text>ATP + protein L-histidine = ADP + protein N-phospho-L-histidine.</text>
        <dbReference type="EC" id="2.7.13.3"/>
    </reaction>
</comment>
<reference evidence="13 14" key="1">
    <citation type="journal article" date="2024" name="Chem. Sci.">
        <title>Discovery of megapolipeptins by genome mining of a Burkholderiales bacteria collection.</title>
        <authorList>
            <person name="Paulo B.S."/>
            <person name="Recchia M.J.J."/>
            <person name="Lee S."/>
            <person name="Fergusson C.H."/>
            <person name="Romanowski S.B."/>
            <person name="Hernandez A."/>
            <person name="Krull N."/>
            <person name="Liu D.Y."/>
            <person name="Cavanagh H."/>
            <person name="Bos A."/>
            <person name="Gray C.A."/>
            <person name="Murphy B.T."/>
            <person name="Linington R.G."/>
            <person name="Eustaquio A.S."/>
        </authorList>
    </citation>
    <scope>NUCLEOTIDE SEQUENCE [LARGE SCALE GENOMIC DNA]</scope>
    <source>
        <strain evidence="13 14">RL21-008-BIB-A</strain>
    </source>
</reference>
<evidence type="ECO:0000259" key="12">
    <source>
        <dbReference type="PROSITE" id="PS50109"/>
    </source>
</evidence>
<organism evidence="13 14">
    <name type="scientific">Herbaspirillum lusitanum</name>
    <dbReference type="NCBI Taxonomy" id="213312"/>
    <lineage>
        <taxon>Bacteria</taxon>
        <taxon>Pseudomonadati</taxon>
        <taxon>Pseudomonadota</taxon>
        <taxon>Betaproteobacteria</taxon>
        <taxon>Burkholderiales</taxon>
        <taxon>Oxalobacteraceae</taxon>
        <taxon>Herbaspirillum</taxon>
    </lineage>
</organism>
<dbReference type="InterPro" id="IPR050980">
    <property type="entry name" value="2C_sensor_his_kinase"/>
</dbReference>
<dbReference type="EC" id="2.7.13.3" evidence="3"/>
<keyword evidence="7" id="KW-0547">Nucleotide-binding</keyword>